<organism evidence="2 3">
    <name type="scientific">Lentzea tibetensis</name>
    <dbReference type="NCBI Taxonomy" id="2591470"/>
    <lineage>
        <taxon>Bacteria</taxon>
        <taxon>Bacillati</taxon>
        <taxon>Actinomycetota</taxon>
        <taxon>Actinomycetes</taxon>
        <taxon>Pseudonocardiales</taxon>
        <taxon>Pseudonocardiaceae</taxon>
        <taxon>Lentzea</taxon>
    </lineage>
</organism>
<dbReference type="SUPFAM" id="SSF49899">
    <property type="entry name" value="Concanavalin A-like lectins/glucanases"/>
    <property type="match status" value="1"/>
</dbReference>
<feature type="signal peptide" evidence="1">
    <location>
        <begin position="1"/>
        <end position="21"/>
    </location>
</feature>
<comment type="caution">
    <text evidence="2">The sequence shown here is derived from an EMBL/GenBank/DDBJ whole genome shotgun (WGS) entry which is preliminary data.</text>
</comment>
<evidence type="ECO:0000313" key="2">
    <source>
        <dbReference type="EMBL" id="TWP52711.1"/>
    </source>
</evidence>
<dbReference type="RefSeq" id="WP_146350767.1">
    <property type="nucleotide sequence ID" value="NZ_VOBR01000005.1"/>
</dbReference>
<proteinExistence type="predicted"/>
<dbReference type="InterPro" id="IPR013320">
    <property type="entry name" value="ConA-like_dom_sf"/>
</dbReference>
<reference evidence="2 3" key="1">
    <citation type="submission" date="2019-07" db="EMBL/GenBank/DDBJ databases">
        <title>Lentzea xizangensis sp. nov., isolated from Qinghai-Tibetan Plateau Soils.</title>
        <authorList>
            <person name="Huang J."/>
        </authorList>
    </citation>
    <scope>NUCLEOTIDE SEQUENCE [LARGE SCALE GENOMIC DNA]</scope>
    <source>
        <strain evidence="2 3">FXJ1.1311</strain>
    </source>
</reference>
<feature type="chain" id="PRO_5039450812" evidence="1">
    <location>
        <begin position="22"/>
        <end position="314"/>
    </location>
</feature>
<dbReference type="Proteomes" id="UP000316639">
    <property type="component" value="Unassembled WGS sequence"/>
</dbReference>
<evidence type="ECO:0000313" key="3">
    <source>
        <dbReference type="Proteomes" id="UP000316639"/>
    </source>
</evidence>
<keyword evidence="1" id="KW-0732">Signal</keyword>
<dbReference type="EMBL" id="VOBR01000005">
    <property type="protein sequence ID" value="TWP52711.1"/>
    <property type="molecule type" value="Genomic_DNA"/>
</dbReference>
<sequence length="314" mass="34179">MRRVLAVSCALLLCFSLTAPAQATHLPIVLPSLARDLVSYYDFEHPLPGNPALERDRGRSGTHLSLLNGGKDMRVRDRAFPASRSALQLKQVNPTVAGNDDWKAGVWAPVPGVPTLHAFNGAREMSIMGWFKMTGQNPAPNSNSANPDDFYGAIGLAGLLSGDSNGHAVRGLLELMNVNGKMSLVALGRRVDGAASQYFTANADWQTLLPANEWVFLAATFNFDTGAIALYRNGKPVDGFYAVTGDPWALVGEPEPDLASPTDPLGIKIGGSYPQNHRETNACNCRMDSLMFLDRAVSKWEVHFQYEWMRHLPG</sequence>
<accession>A0A563EYZ9</accession>
<name>A0A563EYZ9_9PSEU</name>
<dbReference type="Gene3D" id="2.60.120.200">
    <property type="match status" value="1"/>
</dbReference>
<dbReference type="AlphaFoldDB" id="A0A563EYZ9"/>
<evidence type="ECO:0000256" key="1">
    <source>
        <dbReference type="SAM" id="SignalP"/>
    </source>
</evidence>
<keyword evidence="3" id="KW-1185">Reference proteome</keyword>
<dbReference type="OrthoDB" id="3553050at2"/>
<protein>
    <submittedName>
        <fullName evidence="2">LamG domain-containing protein</fullName>
    </submittedName>
</protein>
<gene>
    <name evidence="2" type="ORF">FKR81_10460</name>
</gene>